<keyword evidence="2" id="KW-1185">Reference proteome</keyword>
<name>A0A4Y2C1X5_ARAVE</name>
<dbReference type="Proteomes" id="UP000499080">
    <property type="component" value="Unassembled WGS sequence"/>
</dbReference>
<proteinExistence type="predicted"/>
<organism evidence="1 2">
    <name type="scientific">Araneus ventricosus</name>
    <name type="common">Orbweaver spider</name>
    <name type="synonym">Epeira ventricosa</name>
    <dbReference type="NCBI Taxonomy" id="182803"/>
    <lineage>
        <taxon>Eukaryota</taxon>
        <taxon>Metazoa</taxon>
        <taxon>Ecdysozoa</taxon>
        <taxon>Arthropoda</taxon>
        <taxon>Chelicerata</taxon>
        <taxon>Arachnida</taxon>
        <taxon>Araneae</taxon>
        <taxon>Araneomorphae</taxon>
        <taxon>Entelegynae</taxon>
        <taxon>Araneoidea</taxon>
        <taxon>Araneidae</taxon>
        <taxon>Araneus</taxon>
    </lineage>
</organism>
<evidence type="ECO:0000313" key="2">
    <source>
        <dbReference type="Proteomes" id="UP000499080"/>
    </source>
</evidence>
<dbReference type="AlphaFoldDB" id="A0A4Y2C1X5"/>
<reference evidence="1 2" key="1">
    <citation type="journal article" date="2019" name="Sci. Rep.">
        <title>Orb-weaving spider Araneus ventricosus genome elucidates the spidroin gene catalogue.</title>
        <authorList>
            <person name="Kono N."/>
            <person name="Nakamura H."/>
            <person name="Ohtoshi R."/>
            <person name="Moran D.A.P."/>
            <person name="Shinohara A."/>
            <person name="Yoshida Y."/>
            <person name="Fujiwara M."/>
            <person name="Mori M."/>
            <person name="Tomita M."/>
            <person name="Arakawa K."/>
        </authorList>
    </citation>
    <scope>NUCLEOTIDE SEQUENCE [LARGE SCALE GENOMIC DNA]</scope>
</reference>
<evidence type="ECO:0000313" key="1">
    <source>
        <dbReference type="EMBL" id="GBL98328.1"/>
    </source>
</evidence>
<gene>
    <name evidence="1" type="ORF">AVEN_174112_1</name>
</gene>
<sequence>MRDSSVCPLYSSNEMFGRSLEEYLAETLENHAAYRIGPVVEQKQLLMATVLKSVWLAVLDANPYKTSFVILDRRALAHGQTPDEPTLPLASKFYKVIQLFRRKKKGLTKLDIKNRVMLDGI</sequence>
<protein>
    <submittedName>
        <fullName evidence="1">Uncharacterized protein</fullName>
    </submittedName>
</protein>
<comment type="caution">
    <text evidence="1">The sequence shown here is derived from an EMBL/GenBank/DDBJ whole genome shotgun (WGS) entry which is preliminary data.</text>
</comment>
<accession>A0A4Y2C1X5</accession>
<dbReference type="EMBL" id="BGPR01000138">
    <property type="protein sequence ID" value="GBL98328.1"/>
    <property type="molecule type" value="Genomic_DNA"/>
</dbReference>